<sequence>MKPTENTILITGGTSGIGLELARALVATGNTVIIAGRRQALLNDAAAAIPGLQTLALDVSNTAALPTVTADLIARFPALNVLINNAGIMIAEDLLSPPDGTAEATITTNLLAPIALTTALLPHLRAQASATVVNVTSGLSFVPLAATPTYSATKAALHSYTQSLRHQLRHTSVEVLELAPPAVQTDLMPGHAQNPHGMPLADFITESLTLLANPPASGELMVERVKFLRNAEANGSFTQTFAMLNPA</sequence>
<dbReference type="Proteomes" id="UP001595547">
    <property type="component" value="Unassembled WGS sequence"/>
</dbReference>
<dbReference type="InterPro" id="IPR002347">
    <property type="entry name" value="SDR_fam"/>
</dbReference>
<evidence type="ECO:0000256" key="1">
    <source>
        <dbReference type="ARBA" id="ARBA00006484"/>
    </source>
</evidence>
<protein>
    <submittedName>
        <fullName evidence="5">SDR family oxidoreductase</fullName>
    </submittedName>
</protein>
<dbReference type="SUPFAM" id="SSF51735">
    <property type="entry name" value="NAD(P)-binding Rossmann-fold domains"/>
    <property type="match status" value="1"/>
</dbReference>
<dbReference type="InterPro" id="IPR020904">
    <property type="entry name" value="Sc_DH/Rdtase_CS"/>
</dbReference>
<dbReference type="EMBL" id="JBHRTO010000001">
    <property type="protein sequence ID" value="MFC3181748.1"/>
    <property type="molecule type" value="Genomic_DNA"/>
</dbReference>
<dbReference type="PRINTS" id="PR00080">
    <property type="entry name" value="SDRFAMILY"/>
</dbReference>
<keyword evidence="6" id="KW-1185">Reference proteome</keyword>
<dbReference type="PANTHER" id="PTHR44169:SF6">
    <property type="entry name" value="NADPH-DEPENDENT 1-ACYLDIHYDROXYACETONE PHOSPHATE REDUCTASE"/>
    <property type="match status" value="1"/>
</dbReference>
<dbReference type="InterPro" id="IPR036291">
    <property type="entry name" value="NAD(P)-bd_dom_sf"/>
</dbReference>
<accession>A0ABV7J1S2</accession>
<evidence type="ECO:0000256" key="3">
    <source>
        <dbReference type="RuleBase" id="RU000363"/>
    </source>
</evidence>
<name>A0ABV7J1S2_9RHOB</name>
<gene>
    <name evidence="5" type="ORF">ACFOGH_12160</name>
</gene>
<dbReference type="Gene3D" id="3.40.50.720">
    <property type="entry name" value="NAD(P)-binding Rossmann-like Domain"/>
    <property type="match status" value="1"/>
</dbReference>
<keyword evidence="2" id="KW-0560">Oxidoreductase</keyword>
<dbReference type="SMART" id="SM00822">
    <property type="entry name" value="PKS_KR"/>
    <property type="match status" value="1"/>
</dbReference>
<dbReference type="Pfam" id="PF00106">
    <property type="entry name" value="adh_short"/>
    <property type="match status" value="1"/>
</dbReference>
<dbReference type="PROSITE" id="PS00061">
    <property type="entry name" value="ADH_SHORT"/>
    <property type="match status" value="1"/>
</dbReference>
<dbReference type="RefSeq" id="WP_380073337.1">
    <property type="nucleotide sequence ID" value="NZ_JBHRTO010000001.1"/>
</dbReference>
<dbReference type="PANTHER" id="PTHR44169">
    <property type="entry name" value="NADPH-DEPENDENT 1-ACYLDIHYDROXYACETONE PHOSPHATE REDUCTASE"/>
    <property type="match status" value="1"/>
</dbReference>
<dbReference type="PRINTS" id="PR00081">
    <property type="entry name" value="GDHRDH"/>
</dbReference>
<comment type="caution">
    <text evidence="5">The sequence shown here is derived from an EMBL/GenBank/DDBJ whole genome shotgun (WGS) entry which is preliminary data.</text>
</comment>
<evidence type="ECO:0000256" key="2">
    <source>
        <dbReference type="ARBA" id="ARBA00023002"/>
    </source>
</evidence>
<comment type="similarity">
    <text evidence="1 3">Belongs to the short-chain dehydrogenases/reductases (SDR) family.</text>
</comment>
<proteinExistence type="inferred from homology"/>
<reference evidence="6" key="1">
    <citation type="journal article" date="2019" name="Int. J. Syst. Evol. Microbiol.">
        <title>The Global Catalogue of Microorganisms (GCM) 10K type strain sequencing project: providing services to taxonomists for standard genome sequencing and annotation.</title>
        <authorList>
            <consortium name="The Broad Institute Genomics Platform"/>
            <consortium name="The Broad Institute Genome Sequencing Center for Infectious Disease"/>
            <person name="Wu L."/>
            <person name="Ma J."/>
        </authorList>
    </citation>
    <scope>NUCLEOTIDE SEQUENCE [LARGE SCALE GENOMIC DNA]</scope>
    <source>
        <strain evidence="6">KCTC 52039</strain>
    </source>
</reference>
<evidence type="ECO:0000259" key="4">
    <source>
        <dbReference type="SMART" id="SM00822"/>
    </source>
</evidence>
<organism evidence="5 6">
    <name type="scientific">Cypionkella sinensis</name>
    <dbReference type="NCBI Taxonomy" id="1756043"/>
    <lineage>
        <taxon>Bacteria</taxon>
        <taxon>Pseudomonadati</taxon>
        <taxon>Pseudomonadota</taxon>
        <taxon>Alphaproteobacteria</taxon>
        <taxon>Rhodobacterales</taxon>
        <taxon>Paracoccaceae</taxon>
        <taxon>Cypionkella</taxon>
    </lineage>
</organism>
<dbReference type="InterPro" id="IPR057326">
    <property type="entry name" value="KR_dom"/>
</dbReference>
<evidence type="ECO:0000313" key="6">
    <source>
        <dbReference type="Proteomes" id="UP001595547"/>
    </source>
</evidence>
<evidence type="ECO:0000313" key="5">
    <source>
        <dbReference type="EMBL" id="MFC3181748.1"/>
    </source>
</evidence>
<feature type="domain" description="Ketoreductase" evidence="4">
    <location>
        <begin position="6"/>
        <end position="182"/>
    </location>
</feature>